<comment type="similarity">
    <text evidence="1 5">Belongs to the peptidase S8 family.</text>
</comment>
<organism evidence="7 8">
    <name type="scientific">Ascobolus immersus RN42</name>
    <dbReference type="NCBI Taxonomy" id="1160509"/>
    <lineage>
        <taxon>Eukaryota</taxon>
        <taxon>Fungi</taxon>
        <taxon>Dikarya</taxon>
        <taxon>Ascomycota</taxon>
        <taxon>Pezizomycotina</taxon>
        <taxon>Pezizomycetes</taxon>
        <taxon>Pezizales</taxon>
        <taxon>Ascobolaceae</taxon>
        <taxon>Ascobolus</taxon>
    </lineage>
</organism>
<dbReference type="GO" id="GO:0006508">
    <property type="term" value="P:proteolysis"/>
    <property type="evidence" value="ECO:0007669"/>
    <property type="project" value="UniProtKB-KW"/>
</dbReference>
<name>A0A3N4HV38_ASCIM</name>
<dbReference type="InterPro" id="IPR000209">
    <property type="entry name" value="Peptidase_S8/S53_dom"/>
</dbReference>
<dbReference type="Proteomes" id="UP000275078">
    <property type="component" value="Unassembled WGS sequence"/>
</dbReference>
<dbReference type="PANTHER" id="PTHR43806">
    <property type="entry name" value="PEPTIDASE S8"/>
    <property type="match status" value="1"/>
</dbReference>
<evidence type="ECO:0000313" key="7">
    <source>
        <dbReference type="EMBL" id="RPA77127.1"/>
    </source>
</evidence>
<reference evidence="7 8" key="1">
    <citation type="journal article" date="2018" name="Nat. Ecol. Evol.">
        <title>Pezizomycetes genomes reveal the molecular basis of ectomycorrhizal truffle lifestyle.</title>
        <authorList>
            <person name="Murat C."/>
            <person name="Payen T."/>
            <person name="Noel B."/>
            <person name="Kuo A."/>
            <person name="Morin E."/>
            <person name="Chen J."/>
            <person name="Kohler A."/>
            <person name="Krizsan K."/>
            <person name="Balestrini R."/>
            <person name="Da Silva C."/>
            <person name="Montanini B."/>
            <person name="Hainaut M."/>
            <person name="Levati E."/>
            <person name="Barry K.W."/>
            <person name="Belfiori B."/>
            <person name="Cichocki N."/>
            <person name="Clum A."/>
            <person name="Dockter R.B."/>
            <person name="Fauchery L."/>
            <person name="Guy J."/>
            <person name="Iotti M."/>
            <person name="Le Tacon F."/>
            <person name="Lindquist E.A."/>
            <person name="Lipzen A."/>
            <person name="Malagnac F."/>
            <person name="Mello A."/>
            <person name="Molinier V."/>
            <person name="Miyauchi S."/>
            <person name="Poulain J."/>
            <person name="Riccioni C."/>
            <person name="Rubini A."/>
            <person name="Sitrit Y."/>
            <person name="Splivallo R."/>
            <person name="Traeger S."/>
            <person name="Wang M."/>
            <person name="Zifcakova L."/>
            <person name="Wipf D."/>
            <person name="Zambonelli A."/>
            <person name="Paolocci F."/>
            <person name="Nowrousian M."/>
            <person name="Ottonello S."/>
            <person name="Baldrian P."/>
            <person name="Spatafora J.W."/>
            <person name="Henrissat B."/>
            <person name="Nagy L.G."/>
            <person name="Aury J.M."/>
            <person name="Wincker P."/>
            <person name="Grigoriev I.V."/>
            <person name="Bonfante P."/>
            <person name="Martin F.M."/>
        </authorList>
    </citation>
    <scope>NUCLEOTIDE SEQUENCE [LARGE SCALE GENOMIC DNA]</scope>
    <source>
        <strain evidence="7 8">RN42</strain>
    </source>
</reference>
<dbReference type="GO" id="GO:0004252">
    <property type="term" value="F:serine-type endopeptidase activity"/>
    <property type="evidence" value="ECO:0007669"/>
    <property type="project" value="InterPro"/>
</dbReference>
<sequence>MSTSRHIVLVKAHTRDAFDRHLGEAKWILNSVDSRCTIVDTFFSPPLKLQGYIVAATGLGVKMLEGMDDVVVVAKESFARKSTTIVSEPTDVSHLLKVSYGGPSEGGRFYFDQDSRGKNVIVYVMDDGVDNQHPELSESGKVIIGATFVQPGKLAPTEPPSPRFTHGTPMASLIAGKTLGVAPEATVCSVQIYPDDDEQVAISGDIIKGMWWATTHAHENGYLGDHDGGETRALISMSFTCPNESNNEELFQAATNALFESGVLCVVSAGNDGKDLRSNKLWPACCERALTVGSANERDHLSGHSNYGPMVGILAPGINLRMAKLGGGFYEADTEVVGGTSAGLPPASPLELDPFEYSNPSGSLSLPYCPPMGSALSLFWKPQPPKRAIDNSVIVTLNNPGYTDEQADRVIEVAHSLGSITADDSRRHDFYISPVMLTFYFEDGADIEKISKTLRALDGVRYAGKQSYATKSWIVLKK</sequence>
<dbReference type="PANTHER" id="PTHR43806:SF11">
    <property type="entry name" value="CEREVISIN-RELATED"/>
    <property type="match status" value="1"/>
</dbReference>
<dbReference type="PROSITE" id="PS00136">
    <property type="entry name" value="SUBTILASE_ASP"/>
    <property type="match status" value="1"/>
</dbReference>
<evidence type="ECO:0000256" key="3">
    <source>
        <dbReference type="ARBA" id="ARBA00022801"/>
    </source>
</evidence>
<accession>A0A3N4HV38</accession>
<evidence type="ECO:0000256" key="2">
    <source>
        <dbReference type="ARBA" id="ARBA00022670"/>
    </source>
</evidence>
<evidence type="ECO:0000256" key="1">
    <source>
        <dbReference type="ARBA" id="ARBA00011073"/>
    </source>
</evidence>
<dbReference type="PRINTS" id="PR00723">
    <property type="entry name" value="SUBTILISIN"/>
</dbReference>
<dbReference type="AlphaFoldDB" id="A0A3N4HV38"/>
<keyword evidence="2" id="KW-0645">Protease</keyword>
<keyword evidence="4" id="KW-0720">Serine protease</keyword>
<dbReference type="Gene3D" id="3.40.50.200">
    <property type="entry name" value="Peptidase S8/S53 domain"/>
    <property type="match status" value="1"/>
</dbReference>
<protein>
    <submittedName>
        <fullName evidence="7">Subtilisin-like protein</fullName>
    </submittedName>
</protein>
<evidence type="ECO:0000256" key="5">
    <source>
        <dbReference type="PROSITE-ProRule" id="PRU01240"/>
    </source>
</evidence>
<dbReference type="InterPro" id="IPR036852">
    <property type="entry name" value="Peptidase_S8/S53_dom_sf"/>
</dbReference>
<dbReference type="STRING" id="1160509.A0A3N4HV38"/>
<evidence type="ECO:0000256" key="4">
    <source>
        <dbReference type="ARBA" id="ARBA00022825"/>
    </source>
</evidence>
<feature type="domain" description="Peptidase S8/S53" evidence="6">
    <location>
        <begin position="117"/>
        <end position="339"/>
    </location>
</feature>
<dbReference type="PROSITE" id="PS51892">
    <property type="entry name" value="SUBTILASE"/>
    <property type="match status" value="1"/>
</dbReference>
<keyword evidence="3" id="KW-0378">Hydrolase</keyword>
<proteinExistence type="inferred from homology"/>
<dbReference type="InterPro" id="IPR023827">
    <property type="entry name" value="Peptidase_S8_Asp-AS"/>
</dbReference>
<dbReference type="InterPro" id="IPR015500">
    <property type="entry name" value="Peptidase_S8_subtilisin-rel"/>
</dbReference>
<evidence type="ECO:0000259" key="6">
    <source>
        <dbReference type="Pfam" id="PF00082"/>
    </source>
</evidence>
<comment type="caution">
    <text evidence="5">Lacks conserved residue(s) required for the propagation of feature annotation.</text>
</comment>
<dbReference type="Pfam" id="PF00082">
    <property type="entry name" value="Peptidase_S8"/>
    <property type="match status" value="1"/>
</dbReference>
<dbReference type="OrthoDB" id="1896086at2759"/>
<dbReference type="SUPFAM" id="SSF52743">
    <property type="entry name" value="Subtilisin-like"/>
    <property type="match status" value="1"/>
</dbReference>
<dbReference type="InterPro" id="IPR050131">
    <property type="entry name" value="Peptidase_S8_subtilisin-like"/>
</dbReference>
<dbReference type="EMBL" id="ML119731">
    <property type="protein sequence ID" value="RPA77127.1"/>
    <property type="molecule type" value="Genomic_DNA"/>
</dbReference>
<keyword evidence="8" id="KW-1185">Reference proteome</keyword>
<gene>
    <name evidence="7" type="ORF">BJ508DRAFT_364622</name>
</gene>
<evidence type="ECO:0000313" key="8">
    <source>
        <dbReference type="Proteomes" id="UP000275078"/>
    </source>
</evidence>